<dbReference type="AlphaFoldDB" id="A0A7W9T4A8"/>
<sequence>MKKSTKKRLLIVRVAKGLAVGPRAPRTFYHAIFASEAEYDQSVESVVARIRSGQVKARTLDA</sequence>
<comment type="caution">
    <text evidence="1">The sequence shown here is derived from an EMBL/GenBank/DDBJ whole genome shotgun (WGS) entry which is preliminary data.</text>
</comment>
<name>A0A7W9T4A8_9BACT</name>
<organism evidence="1 2">
    <name type="scientific">Hymenobacter luteus</name>
    <dbReference type="NCBI Taxonomy" id="1411122"/>
    <lineage>
        <taxon>Bacteria</taxon>
        <taxon>Pseudomonadati</taxon>
        <taxon>Bacteroidota</taxon>
        <taxon>Cytophagia</taxon>
        <taxon>Cytophagales</taxon>
        <taxon>Hymenobacteraceae</taxon>
        <taxon>Hymenobacter</taxon>
    </lineage>
</organism>
<dbReference type="Proteomes" id="UP000532746">
    <property type="component" value="Unassembled WGS sequence"/>
</dbReference>
<evidence type="ECO:0000313" key="2">
    <source>
        <dbReference type="Proteomes" id="UP000532746"/>
    </source>
</evidence>
<gene>
    <name evidence="1" type="ORF">HNQ93_004226</name>
</gene>
<reference evidence="1 2" key="1">
    <citation type="submission" date="2020-08" db="EMBL/GenBank/DDBJ databases">
        <title>Genomic Encyclopedia of Type Strains, Phase IV (KMG-IV): sequencing the most valuable type-strain genomes for metagenomic binning, comparative biology and taxonomic classification.</title>
        <authorList>
            <person name="Goeker M."/>
        </authorList>
    </citation>
    <scope>NUCLEOTIDE SEQUENCE [LARGE SCALE GENOMIC DNA]</scope>
    <source>
        <strain evidence="1 2">DSM 26718</strain>
    </source>
</reference>
<protein>
    <submittedName>
        <fullName evidence="1">Uncharacterized protein</fullName>
    </submittedName>
</protein>
<evidence type="ECO:0000313" key="1">
    <source>
        <dbReference type="EMBL" id="MBB6061347.1"/>
    </source>
</evidence>
<accession>A0A7W9T4A8</accession>
<keyword evidence="2" id="KW-1185">Reference proteome</keyword>
<dbReference type="EMBL" id="JACHGG010000011">
    <property type="protein sequence ID" value="MBB6061347.1"/>
    <property type="molecule type" value="Genomic_DNA"/>
</dbReference>
<proteinExistence type="predicted"/>
<dbReference type="RefSeq" id="WP_183405483.1">
    <property type="nucleotide sequence ID" value="NZ_JACHGG010000011.1"/>
</dbReference>